<reference evidence="4 5" key="1">
    <citation type="submission" date="2020-08" db="EMBL/GenBank/DDBJ databases">
        <title>Genomic Encyclopedia of Type Strains, Phase III (KMG-III): the genomes of soil and plant-associated and newly described type strains.</title>
        <authorList>
            <person name="Whitman W."/>
        </authorList>
    </citation>
    <scope>NUCLEOTIDE SEQUENCE [LARGE SCALE GENOMIC DNA]</scope>
    <source>
        <strain evidence="4 5">CECT 7341</strain>
    </source>
</reference>
<accession>A0A7W5DHZ0</accession>
<evidence type="ECO:0000256" key="2">
    <source>
        <dbReference type="SAM" id="MobiDB-lite"/>
    </source>
</evidence>
<dbReference type="InterPro" id="IPR036737">
    <property type="entry name" value="OmpA-like_sf"/>
</dbReference>
<dbReference type="Pfam" id="PF00691">
    <property type="entry name" value="OmpA"/>
    <property type="match status" value="1"/>
</dbReference>
<feature type="region of interest" description="Disordered" evidence="2">
    <location>
        <begin position="103"/>
        <end position="126"/>
    </location>
</feature>
<gene>
    <name evidence="4" type="ORF">FHR95_000807</name>
</gene>
<dbReference type="AlphaFoldDB" id="A0A7W5DHZ0"/>
<proteinExistence type="predicted"/>
<dbReference type="EMBL" id="JACHXQ010000002">
    <property type="protein sequence ID" value="MBB3183266.1"/>
    <property type="molecule type" value="Genomic_DNA"/>
</dbReference>
<dbReference type="RefSeq" id="WP_183313462.1">
    <property type="nucleotide sequence ID" value="NZ_JACHXQ010000002.1"/>
</dbReference>
<protein>
    <submittedName>
        <fullName evidence="4">Outer membrane protein OmpA-like peptidoglycan-associated protein</fullName>
    </submittedName>
</protein>
<dbReference type="SUPFAM" id="SSF103088">
    <property type="entry name" value="OmpA-like"/>
    <property type="match status" value="1"/>
</dbReference>
<dbReference type="Proteomes" id="UP000563050">
    <property type="component" value="Unassembled WGS sequence"/>
</dbReference>
<comment type="caution">
    <text evidence="4">The sequence shown here is derived from an EMBL/GenBank/DDBJ whole genome shotgun (WGS) entry which is preliminary data.</text>
</comment>
<evidence type="ECO:0000313" key="4">
    <source>
        <dbReference type="EMBL" id="MBB3183266.1"/>
    </source>
</evidence>
<organism evidence="4 5">
    <name type="scientific">Halomonas fontilapidosi</name>
    <dbReference type="NCBI Taxonomy" id="616675"/>
    <lineage>
        <taxon>Bacteria</taxon>
        <taxon>Pseudomonadati</taxon>
        <taxon>Pseudomonadota</taxon>
        <taxon>Gammaproteobacteria</taxon>
        <taxon>Oceanospirillales</taxon>
        <taxon>Halomonadaceae</taxon>
        <taxon>Halomonas</taxon>
    </lineage>
</organism>
<name>A0A7W5DHZ0_9GAMM</name>
<dbReference type="GO" id="GO:0016020">
    <property type="term" value="C:membrane"/>
    <property type="evidence" value="ECO:0007669"/>
    <property type="project" value="UniProtKB-UniRule"/>
</dbReference>
<dbReference type="PROSITE" id="PS51123">
    <property type="entry name" value="OMPA_2"/>
    <property type="match status" value="1"/>
</dbReference>
<feature type="domain" description="OmpA-like" evidence="3">
    <location>
        <begin position="262"/>
        <end position="380"/>
    </location>
</feature>
<evidence type="ECO:0000256" key="1">
    <source>
        <dbReference type="PROSITE-ProRule" id="PRU00473"/>
    </source>
</evidence>
<evidence type="ECO:0000313" key="5">
    <source>
        <dbReference type="Proteomes" id="UP000563050"/>
    </source>
</evidence>
<sequence length="578" mass="62114">MANYDGMTPGEVLADASVAEFIKELGLGIAKAQKELDDNSVRQMQAFTEVQDSLGERSLLELGLMPAFYHYQHADVSVSLQLRLEVGKRDEFGFSANASLGDTRQQSASASASQSESESGTRVETRQARLEYRADATGTLSVNGTQVVPSGQAPRVRLGSLRDQLVGGQGVEAMVYSPPANTLAISSDAPGHQVMTTSRSVAFTFTATANGLIAIRDNADTDYVLNSGTTVSTSAQAGLEAYAEHVKSQVDAAGGFTTKLHPPYEAGEPSFGVYFDTGKAEFRSEEDRRALTVLARSFADMGTQIRLEGMTDRQGSATKNLELGRERGRFVKQFLIANGVRESQIDLVDSQGEQRAARANDDDGTPNQDWRITWIMTPERDYYWLSLRSGGSAVLDGVAPDRQDGGDGNGFVFLWQPTSPDLSAFSVTVEGQAFGLNGAAVAGHADNAAEAYAHHLAAALNATGSLRANQLGHVVEVMRASDTYEVKLFSATSEQLELTGSEGLTVTQQFSRSRSRQVESREGSSTAVAIGISVDKRESRQFNMAVTGNSQISARLASVPAPELFVEAIHALQRERRS</sequence>
<feature type="compositionally biased region" description="Low complexity" evidence="2">
    <location>
        <begin position="105"/>
        <end position="118"/>
    </location>
</feature>
<dbReference type="InterPro" id="IPR006665">
    <property type="entry name" value="OmpA-like"/>
</dbReference>
<evidence type="ECO:0000259" key="3">
    <source>
        <dbReference type="PROSITE" id="PS51123"/>
    </source>
</evidence>
<keyword evidence="1" id="KW-0472">Membrane</keyword>
<dbReference type="Gene3D" id="3.30.1330.60">
    <property type="entry name" value="OmpA-like domain"/>
    <property type="match status" value="1"/>
</dbReference>
<keyword evidence="5" id="KW-1185">Reference proteome</keyword>